<dbReference type="Gene3D" id="2.30.29.30">
    <property type="entry name" value="Pleckstrin-homology domain (PH domain)/Phosphotyrosine-binding domain (PTB)"/>
    <property type="match status" value="1"/>
</dbReference>
<protein>
    <submittedName>
        <fullName evidence="5">Podospora anserina S mat+ genomic DNA chromosome 5, supercontig 9</fullName>
    </submittedName>
</protein>
<dbReference type="CDD" id="cd05992">
    <property type="entry name" value="PB1"/>
    <property type="match status" value="1"/>
</dbReference>
<dbReference type="GO" id="GO:0005085">
    <property type="term" value="F:guanyl-nucleotide exchange factor activity"/>
    <property type="evidence" value="ECO:0007669"/>
    <property type="project" value="InterPro"/>
</dbReference>
<dbReference type="GO" id="GO:0043332">
    <property type="term" value="C:mating projection tip"/>
    <property type="evidence" value="ECO:0007669"/>
    <property type="project" value="TreeGrafter"/>
</dbReference>
<dbReference type="HOGENOM" id="CLU_007879_1_0_1"/>
<dbReference type="InterPro" id="IPR053026">
    <property type="entry name" value="CDC42_GEF"/>
</dbReference>
<evidence type="ECO:0000259" key="3">
    <source>
        <dbReference type="PROSITE" id="PS50010"/>
    </source>
</evidence>
<dbReference type="InterPro" id="IPR000270">
    <property type="entry name" value="PB1_dom"/>
</dbReference>
<gene>
    <name evidence="5" type="ORF">PODANS_5_10060</name>
</gene>
<dbReference type="AlphaFoldDB" id="B2ALA3"/>
<dbReference type="GO" id="GO:0030010">
    <property type="term" value="P:establishment of cell polarity"/>
    <property type="evidence" value="ECO:0007669"/>
    <property type="project" value="TreeGrafter"/>
</dbReference>
<dbReference type="FunFam" id="3.10.20.90:FF:000176">
    <property type="entry name" value="Rho guanyl nucleotide exchange factor"/>
    <property type="match status" value="1"/>
</dbReference>
<evidence type="ECO:0000259" key="4">
    <source>
        <dbReference type="PROSITE" id="PS51745"/>
    </source>
</evidence>
<dbReference type="VEuPathDB" id="FungiDB:PODANS_5_10060"/>
<reference evidence="5" key="1">
    <citation type="journal article" date="2008" name="Genome Biol.">
        <title>The genome sequence of the model ascomycete fungus Podospora anserina.</title>
        <authorList>
            <person name="Espagne E."/>
            <person name="Lespinet O."/>
            <person name="Malagnac F."/>
            <person name="Da Silva C."/>
            <person name="Jaillon O."/>
            <person name="Porcel B.M."/>
            <person name="Couloux A."/>
            <person name="Aury J.-M."/>
            <person name="Segurens B."/>
            <person name="Poulain J."/>
            <person name="Anthouard V."/>
            <person name="Grossetete S."/>
            <person name="Khalili H."/>
            <person name="Coppin E."/>
            <person name="Dequard-Chablat M."/>
            <person name="Picard M."/>
            <person name="Contamine V."/>
            <person name="Arnaise S."/>
            <person name="Bourdais A."/>
            <person name="Berteaux-Lecellier V."/>
            <person name="Gautheret D."/>
            <person name="de Vries R.P."/>
            <person name="Battaglia E."/>
            <person name="Coutinho P.M."/>
            <person name="Danchin E.G.J."/>
            <person name="Henrissat B."/>
            <person name="El Khoury R."/>
            <person name="Sainsard-Chanet A."/>
            <person name="Boivin A."/>
            <person name="Pinan-Lucarre B."/>
            <person name="Sellem C.H."/>
            <person name="Debuchy R."/>
            <person name="Wincker P."/>
            <person name="Weissenbach J."/>
            <person name="Silar P."/>
        </authorList>
    </citation>
    <scope>NUCLEOTIDE SEQUENCE [LARGE SCALE GENOMIC DNA]</scope>
    <source>
        <strain evidence="5">S mat+</strain>
    </source>
</reference>
<dbReference type="GO" id="GO:0005737">
    <property type="term" value="C:cytoplasm"/>
    <property type="evidence" value="ECO:0007669"/>
    <property type="project" value="TreeGrafter"/>
</dbReference>
<dbReference type="Gene3D" id="1.20.900.10">
    <property type="entry name" value="Dbl homology (DH) domain"/>
    <property type="match status" value="1"/>
</dbReference>
<feature type="domain" description="PB1" evidence="4">
    <location>
        <begin position="701"/>
        <end position="798"/>
    </location>
</feature>
<dbReference type="GO" id="GO:0005634">
    <property type="term" value="C:nucleus"/>
    <property type="evidence" value="ECO:0007669"/>
    <property type="project" value="TreeGrafter"/>
</dbReference>
<accession>B2ALA3</accession>
<dbReference type="PANTHER" id="PTHR47339">
    <property type="entry name" value="CELL DIVISION CONTROL PROTEIN 24"/>
    <property type="match status" value="1"/>
</dbReference>
<dbReference type="GeneID" id="6188734"/>
<evidence type="ECO:0000313" key="5">
    <source>
        <dbReference type="EMBL" id="CAP64741.1"/>
    </source>
</evidence>
<dbReference type="KEGG" id="pan:PODANSg1856"/>
<dbReference type="GO" id="GO:0031106">
    <property type="term" value="P:septin ring organization"/>
    <property type="evidence" value="ECO:0007669"/>
    <property type="project" value="TreeGrafter"/>
</dbReference>
<evidence type="ECO:0000256" key="1">
    <source>
        <dbReference type="SAM" id="Coils"/>
    </source>
</evidence>
<dbReference type="SUPFAM" id="SSF54277">
    <property type="entry name" value="CAD &amp; PB1 domains"/>
    <property type="match status" value="1"/>
</dbReference>
<keyword evidence="1" id="KW-0175">Coiled coil</keyword>
<feature type="region of interest" description="Disordered" evidence="2">
    <location>
        <begin position="559"/>
        <end position="680"/>
    </location>
</feature>
<dbReference type="RefSeq" id="XP_001904834.1">
    <property type="nucleotide sequence ID" value="XM_001904799.1"/>
</dbReference>
<dbReference type="SMART" id="SM00325">
    <property type="entry name" value="RhoGEF"/>
    <property type="match status" value="1"/>
</dbReference>
<dbReference type="GO" id="GO:0000935">
    <property type="term" value="C:division septum"/>
    <property type="evidence" value="ECO:0007669"/>
    <property type="project" value="TreeGrafter"/>
</dbReference>
<dbReference type="CDD" id="cd00014">
    <property type="entry name" value="CH_SF"/>
    <property type="match status" value="1"/>
</dbReference>
<dbReference type="Pfam" id="PF15411">
    <property type="entry name" value="PH_10"/>
    <property type="match status" value="1"/>
</dbReference>
<dbReference type="InterPro" id="IPR033511">
    <property type="entry name" value="Cdc24/Scd1_PH_dom"/>
</dbReference>
<proteinExistence type="predicted"/>
<feature type="compositionally biased region" description="Polar residues" evidence="2">
    <location>
        <begin position="606"/>
        <end position="615"/>
    </location>
</feature>
<dbReference type="InterPro" id="IPR010481">
    <property type="entry name" value="Cdc24/Scd1_N"/>
</dbReference>
<dbReference type="SUPFAM" id="SSF50729">
    <property type="entry name" value="PH domain-like"/>
    <property type="match status" value="1"/>
</dbReference>
<feature type="compositionally biased region" description="Polar residues" evidence="2">
    <location>
        <begin position="567"/>
        <end position="590"/>
    </location>
</feature>
<dbReference type="Pfam" id="PF00564">
    <property type="entry name" value="PB1"/>
    <property type="match status" value="1"/>
</dbReference>
<dbReference type="InterPro" id="IPR011993">
    <property type="entry name" value="PH-like_dom_sf"/>
</dbReference>
<evidence type="ECO:0000256" key="2">
    <source>
        <dbReference type="SAM" id="MobiDB-lite"/>
    </source>
</evidence>
<dbReference type="Gene3D" id="3.10.20.90">
    <property type="entry name" value="Phosphatidylinositol 3-kinase Catalytic Subunit, Chain A, domain 1"/>
    <property type="match status" value="1"/>
</dbReference>
<name>B2ALA3_PODAN</name>
<organism evidence="5">
    <name type="scientific">Podospora anserina (strain S / ATCC MYA-4624 / DSM 980 / FGSC 10383)</name>
    <name type="common">Pleurage anserina</name>
    <dbReference type="NCBI Taxonomy" id="515849"/>
    <lineage>
        <taxon>Eukaryota</taxon>
        <taxon>Fungi</taxon>
        <taxon>Dikarya</taxon>
        <taxon>Ascomycota</taxon>
        <taxon>Pezizomycotina</taxon>
        <taxon>Sordariomycetes</taxon>
        <taxon>Sordariomycetidae</taxon>
        <taxon>Sordariales</taxon>
        <taxon>Podosporaceae</taxon>
        <taxon>Podospora</taxon>
        <taxon>Podospora anserina</taxon>
    </lineage>
</organism>
<dbReference type="EMBL" id="CU633865">
    <property type="protein sequence ID" value="CAP64741.1"/>
    <property type="molecule type" value="Genomic_DNA"/>
</dbReference>
<dbReference type="OrthoDB" id="1594986at2759"/>
<dbReference type="Pfam" id="PF06395">
    <property type="entry name" value="CDC24"/>
    <property type="match status" value="1"/>
</dbReference>
<feature type="domain" description="DH" evidence="3">
    <location>
        <begin position="217"/>
        <end position="400"/>
    </location>
</feature>
<dbReference type="InterPro" id="IPR000219">
    <property type="entry name" value="DH_dom"/>
</dbReference>
<dbReference type="Pfam" id="PF00621">
    <property type="entry name" value="RhoGEF"/>
    <property type="match status" value="1"/>
</dbReference>
<dbReference type="SUPFAM" id="SSF48065">
    <property type="entry name" value="DBL homology domain (DH-domain)"/>
    <property type="match status" value="1"/>
</dbReference>
<sequence>MAHAPLLRMNTGPAATMDVVDRLTSMTVPGAPPRVSQLSGSSTFPVTNSSTSLNSLNNATTFAASSTGNVVATNNIINQKADASRSLYQICVSLKQRLAKVPGFEGYLEQLNEMAAESMEGPVESLWELLRSGFPLLAIYNALQPEVPLQVDEPPGANKSKLAKIAILRFVEACKSKLNVPAADSFIITDLTGQDTTGFVKPYPEDDMMQPGSQMSHRDYVVREMVDTERKYVQDLENLQDLKKTLEERGIIPGDVVHNIFLNINAILDCQRKFLIRVETTNSMPAARQEWGSPFVAYEEVFNNCYQPFIANQKKAGKLASQVFDKIQTAAHAVACDLNTLDGFLLKPMQRLVKYPLLLNCDDETVRADLSAGIEAASRVLQKANEAVDRAELDEALEELMGRVDDWKNHQVSQFGKLILHGVYTVIPGKSDQEKDVSANYLFIRGVFDNKIYDADGLPTQYEIYLFENILLCCKELLPGKNKDKKDKTKSTGPKVRNKNNKLQLKGRIFMTNVTDVVALSKTGSYTVQIWWKGDPGVENFIIKFQNEEMMKKWATGLEQQRKEKTGQVQQSPERPATNFTWMASQSSGLENPYAEKDDDDDDDSSTLIAPSGTATPAAYNPPMALPGTMPRNASSTSLRPRQGTPPGSGANIPPPAGPPPPGLAPLAPVDPSRPVAPGLVTAPITSSQSMVPPTPDTAFSSQLRVRVNYDTGNYFTLIVHFDKLNYVNLIDRIDHRLSKFTNSSISKGELRLRYRDEDGDFVTIESDEDIQIAISEWQEGMRGSQGMDEIELFCVGEM</sequence>
<dbReference type="InterPro" id="IPR053793">
    <property type="entry name" value="PB1-like"/>
</dbReference>
<dbReference type="PANTHER" id="PTHR47339:SF1">
    <property type="entry name" value="CELL DIVISION CONTROL PROTEIN 24"/>
    <property type="match status" value="1"/>
</dbReference>
<dbReference type="PROSITE" id="PS51745">
    <property type="entry name" value="PB1"/>
    <property type="match status" value="1"/>
</dbReference>
<reference evidence="5" key="2">
    <citation type="submission" date="2008-07" db="EMBL/GenBank/DDBJ databases">
        <authorList>
            <person name="Genoscope - CEA"/>
        </authorList>
    </citation>
    <scope>NUCLEOTIDE SEQUENCE</scope>
    <source>
        <strain evidence="5">S mat+</strain>
    </source>
</reference>
<dbReference type="CDD" id="cd13246">
    <property type="entry name" value="PH_Scd1"/>
    <property type="match status" value="1"/>
</dbReference>
<feature type="coiled-coil region" evidence="1">
    <location>
        <begin position="374"/>
        <end position="410"/>
    </location>
</feature>
<dbReference type="CDD" id="cd00160">
    <property type="entry name" value="RhoGEF"/>
    <property type="match status" value="1"/>
</dbReference>
<feature type="compositionally biased region" description="Pro residues" evidence="2">
    <location>
        <begin position="653"/>
        <end position="664"/>
    </location>
</feature>
<dbReference type="InterPro" id="IPR035899">
    <property type="entry name" value="DBL_dom_sf"/>
</dbReference>
<dbReference type="PROSITE" id="PS50010">
    <property type="entry name" value="DH_2"/>
    <property type="match status" value="1"/>
</dbReference>